<dbReference type="InParanoid" id="S0EUP0"/>
<reference evidence="3" key="1">
    <citation type="submission" date="2013-03" db="EMBL/GenBank/DDBJ databases">
        <title>Genome sequence of Chthonomonas calidirosea, the first sequenced genome from the Armatimonadetes phylum (formally candidate division OP10).</title>
        <authorList>
            <person name="Lee K.C.Y."/>
            <person name="Morgan X.C."/>
            <person name="Dunfield P.F."/>
            <person name="Tamas I."/>
            <person name="Houghton K.M."/>
            <person name="Vyssotski M."/>
            <person name="Ryan J.L.J."/>
            <person name="Lagutin K."/>
            <person name="McDonald I.R."/>
            <person name="Stott M.B."/>
        </authorList>
    </citation>
    <scope>NUCLEOTIDE SEQUENCE [LARGE SCALE GENOMIC DNA]</scope>
    <source>
        <strain evidence="3">DSM 23976 / ICMP 18418 / T49</strain>
    </source>
</reference>
<dbReference type="PANTHER" id="PTHR31497">
    <property type="entry name" value="AUTOCRINE PROLIFERATION REPRESSOR PROTEIN A"/>
    <property type="match status" value="1"/>
</dbReference>
<dbReference type="AlphaFoldDB" id="S0EUP0"/>
<accession>S0EUP0</accession>
<dbReference type="InterPro" id="IPR029058">
    <property type="entry name" value="AB_hydrolase_fold"/>
</dbReference>
<protein>
    <submittedName>
        <fullName evidence="2">PhoPQ-activated pathogenicity-related protein</fullName>
    </submittedName>
</protein>
<name>S0EUP0_CHTCT</name>
<dbReference type="KEGG" id="ccz:CCALI_01586"/>
<dbReference type="RefSeq" id="WP_016482935.1">
    <property type="nucleotide sequence ID" value="NC_021487.1"/>
</dbReference>
<dbReference type="InterPro" id="IPR009199">
    <property type="entry name" value="PhoPQ-act_pathogen-rel_PqaA"/>
</dbReference>
<dbReference type="HOGENOM" id="CLU_036488_1_0_0"/>
<dbReference type="OrthoDB" id="8950502at2"/>
<keyword evidence="1" id="KW-0732">Signal</keyword>
<evidence type="ECO:0000313" key="2">
    <source>
        <dbReference type="EMBL" id="CCW35402.1"/>
    </source>
</evidence>
<sequence length="435" mass="48923">MIKQLGKVLLFAFMTSLSLAAKGDALQDYIKKPEPAYHWSLTQTSHAGGVTLYDLQMTSLTWHDITWHHHLQVFVPDNATYPHFCTLLNTGGDGSPEETQLGIMAAKMSGCPFAILFDIPNQPLFDGRTEDALVVYTWLQFLDTGDTTWPLHFPMAKAVIKAMDTIQALMKEEKKPEITGFLVTGASKRGWTAWLVGASGDPRVKAIAPMVIDMLNLPAQIPHQLAAYGALSEQVDDYTKADIPQKLQTPRGHELIQLEDPYSYRDRLTLPKLIILGTNDRYWSQDSLNLYWDGLKGPKWILYDPNSGHGLEDRSRVYATLIAFIRAIAGGKRWPQMHWKYTVNAQGATLEVQSEPAPVEARLWRTYAPTLDFRDSHWTFEPMEIKNNVCIGHLPTPSQGCAALFGELVFEQDGQRFTLSTQIQILGTPEQQPKK</sequence>
<dbReference type="PATRIC" id="fig|1303518.3.peg.1627"/>
<feature type="chain" id="PRO_5004486109" evidence="1">
    <location>
        <begin position="21"/>
        <end position="435"/>
    </location>
</feature>
<dbReference type="PIRSF" id="PIRSF014728">
    <property type="entry name" value="PqaA"/>
    <property type="match status" value="1"/>
</dbReference>
<dbReference type="Proteomes" id="UP000014227">
    <property type="component" value="Chromosome I"/>
</dbReference>
<gene>
    <name evidence="2" type="ORF">CCALI_01586</name>
</gene>
<dbReference type="STRING" id="454171.CP488_02510"/>
<dbReference type="EMBL" id="HF951689">
    <property type="protein sequence ID" value="CCW35402.1"/>
    <property type="molecule type" value="Genomic_DNA"/>
</dbReference>
<dbReference type="Pfam" id="PF10142">
    <property type="entry name" value="PhoPQ_related"/>
    <property type="match status" value="1"/>
</dbReference>
<keyword evidence="3" id="KW-1185">Reference proteome</keyword>
<dbReference type="SUPFAM" id="SSF53474">
    <property type="entry name" value="alpha/beta-Hydrolases"/>
    <property type="match status" value="1"/>
</dbReference>
<evidence type="ECO:0000313" key="3">
    <source>
        <dbReference type="Proteomes" id="UP000014227"/>
    </source>
</evidence>
<proteinExistence type="predicted"/>
<organism evidence="2 3">
    <name type="scientific">Chthonomonas calidirosea (strain DSM 23976 / ICMP 18418 / T49)</name>
    <dbReference type="NCBI Taxonomy" id="1303518"/>
    <lineage>
        <taxon>Bacteria</taxon>
        <taxon>Bacillati</taxon>
        <taxon>Armatimonadota</taxon>
        <taxon>Chthonomonadia</taxon>
        <taxon>Chthonomonadales</taxon>
        <taxon>Chthonomonadaceae</taxon>
        <taxon>Chthonomonas</taxon>
    </lineage>
</organism>
<dbReference type="Gene3D" id="3.40.50.1820">
    <property type="entry name" value="alpha/beta hydrolase"/>
    <property type="match status" value="1"/>
</dbReference>
<evidence type="ECO:0000256" key="1">
    <source>
        <dbReference type="SAM" id="SignalP"/>
    </source>
</evidence>
<feature type="signal peptide" evidence="1">
    <location>
        <begin position="1"/>
        <end position="20"/>
    </location>
</feature>
<dbReference type="eggNOG" id="COG4287">
    <property type="taxonomic scope" value="Bacteria"/>
</dbReference>
<dbReference type="PANTHER" id="PTHR31497:SF0">
    <property type="entry name" value="AUTOCRINE PROLIFERATION REPRESSOR PROTEIN A"/>
    <property type="match status" value="1"/>
</dbReference>